<evidence type="ECO:0000256" key="1">
    <source>
        <dbReference type="ARBA" id="ARBA00005721"/>
    </source>
</evidence>
<feature type="compositionally biased region" description="Basic and acidic residues" evidence="2">
    <location>
        <begin position="9"/>
        <end position="18"/>
    </location>
</feature>
<organism evidence="3 4">
    <name type="scientific">Dietzia maris</name>
    <dbReference type="NCBI Taxonomy" id="37915"/>
    <lineage>
        <taxon>Bacteria</taxon>
        <taxon>Bacillati</taxon>
        <taxon>Actinomycetota</taxon>
        <taxon>Actinomycetes</taxon>
        <taxon>Mycobacteriales</taxon>
        <taxon>Dietziaceae</taxon>
        <taxon>Dietzia</taxon>
    </lineage>
</organism>
<dbReference type="EMBL" id="QNTT01000051">
    <property type="protein sequence ID" value="RBA32295.1"/>
    <property type="molecule type" value="Genomic_DNA"/>
</dbReference>
<dbReference type="PANTHER" id="PTHR34297:SF3">
    <property type="entry name" value="ALKALINE SHOCK PROTEIN 23"/>
    <property type="match status" value="1"/>
</dbReference>
<feature type="compositionally biased region" description="Low complexity" evidence="2">
    <location>
        <begin position="19"/>
        <end position="35"/>
    </location>
</feature>
<evidence type="ECO:0000256" key="2">
    <source>
        <dbReference type="SAM" id="MobiDB-lite"/>
    </source>
</evidence>
<feature type="region of interest" description="Disordered" evidence="2">
    <location>
        <begin position="155"/>
        <end position="177"/>
    </location>
</feature>
<dbReference type="Proteomes" id="UP000252187">
    <property type="component" value="Unassembled WGS sequence"/>
</dbReference>
<proteinExistence type="inferred from homology"/>
<comment type="caution">
    <text evidence="3">The sequence shown here is derived from an EMBL/GenBank/DDBJ whole genome shotgun (WGS) entry which is preliminary data.</text>
</comment>
<reference evidence="3 4" key="1">
    <citation type="submission" date="2018-06" db="EMBL/GenBank/DDBJ databases">
        <title>Whole genome sequencing of four bacterial strains from South Shetland trench revealing bio-synthetic gene clusters.</title>
        <authorList>
            <person name="Abdel-Mageed W.M."/>
            <person name="Lehri B."/>
            <person name="Jarmusch S.A."/>
            <person name="Miranda K."/>
            <person name="Goodfellow M."/>
            <person name="Jaspars M."/>
            <person name="Karlyshev A.V."/>
        </authorList>
    </citation>
    <scope>NUCLEOTIDE SEQUENCE [LARGE SCALE GENOMIC DNA]</scope>
    <source>
        <strain evidence="3 4">SST1</strain>
    </source>
</reference>
<accession>A0A365P7G6</accession>
<name>A0A365P7G6_9ACTN</name>
<feature type="region of interest" description="Disordered" evidence="2">
    <location>
        <begin position="1"/>
        <end position="44"/>
    </location>
</feature>
<evidence type="ECO:0000313" key="3">
    <source>
        <dbReference type="EMBL" id="RBA32295.1"/>
    </source>
</evidence>
<comment type="similarity">
    <text evidence="1">Belongs to the asp23 family.</text>
</comment>
<dbReference type="Pfam" id="PF03780">
    <property type="entry name" value="Asp23"/>
    <property type="match status" value="1"/>
</dbReference>
<dbReference type="PANTHER" id="PTHR34297">
    <property type="entry name" value="HYPOTHETICAL CYTOSOLIC PROTEIN-RELATED"/>
    <property type="match status" value="1"/>
</dbReference>
<dbReference type="InterPro" id="IPR005531">
    <property type="entry name" value="Asp23"/>
</dbReference>
<evidence type="ECO:0000313" key="4">
    <source>
        <dbReference type="Proteomes" id="UP000252187"/>
    </source>
</evidence>
<protein>
    <submittedName>
        <fullName evidence="3">Asp23/Gls24 family envelope stress response protein</fullName>
    </submittedName>
</protein>
<gene>
    <name evidence="3" type="ORF">DQ226_14705</name>
</gene>
<sequence length="177" mass="18663">MMSNAVPKTGREQSREQEAAQAAAQQAQEKASGKQVARGPLQTDRGVTTLDDAVVAKIAGMAAREVPGVYDMGSATRRAFSAVTDRIPNAQTNVTGGISVEKGETQTAIDVTVVVEYGASIVEVGNAIRRNIIEQVEGTTGLEVVEVNVNVADVHLPQDDDDNARASSESNRSGELR</sequence>
<dbReference type="AlphaFoldDB" id="A0A365P7G6"/>